<comment type="caution">
    <text evidence="2">The sequence shown here is derived from an EMBL/GenBank/DDBJ whole genome shotgun (WGS) entry which is preliminary data.</text>
</comment>
<dbReference type="AlphaFoldDB" id="A0AAN8L8X3"/>
<keyword evidence="3" id="KW-1185">Reference proteome</keyword>
<name>A0AAN8L8X3_9TELE</name>
<protein>
    <submittedName>
        <fullName evidence="2">Uncharacterized protein</fullName>
    </submittedName>
</protein>
<feature type="region of interest" description="Disordered" evidence="1">
    <location>
        <begin position="183"/>
        <end position="221"/>
    </location>
</feature>
<proteinExistence type="predicted"/>
<dbReference type="Proteomes" id="UP001356427">
    <property type="component" value="Unassembled WGS sequence"/>
</dbReference>
<evidence type="ECO:0000256" key="1">
    <source>
        <dbReference type="SAM" id="MobiDB-lite"/>
    </source>
</evidence>
<sequence>MSGEKETLLEEIEQSLHRLTEDNLRYLCERCGIDGSQVKGKNHRSLRRKIMEEMWENADSVKSEEQGMSWLLQLKEDIRKIQEESSVAPMSPRQSDDEATDCDEEWDVEDNDGEGDSDSMSSSRNNGDSPNGRSLSGRGLSSGKTPGLKVIQRPYSCDVYSVKSEEQGMSWLLQLKEDIRKIQEESSVAPMSHSQSDDDEAGDSPNGRSLSGKGLSGKTPGLKGIQRPYSCDVCKKTFTQFSIALACVKAEVAALLLKMVAS</sequence>
<organism evidence="2 3">
    <name type="scientific">Coregonus suidteri</name>
    <dbReference type="NCBI Taxonomy" id="861788"/>
    <lineage>
        <taxon>Eukaryota</taxon>
        <taxon>Metazoa</taxon>
        <taxon>Chordata</taxon>
        <taxon>Craniata</taxon>
        <taxon>Vertebrata</taxon>
        <taxon>Euteleostomi</taxon>
        <taxon>Actinopterygii</taxon>
        <taxon>Neopterygii</taxon>
        <taxon>Teleostei</taxon>
        <taxon>Protacanthopterygii</taxon>
        <taxon>Salmoniformes</taxon>
        <taxon>Salmonidae</taxon>
        <taxon>Coregoninae</taxon>
        <taxon>Coregonus</taxon>
    </lineage>
</organism>
<gene>
    <name evidence="2" type="ORF">J4Q44_G00292180</name>
</gene>
<evidence type="ECO:0000313" key="3">
    <source>
        <dbReference type="Proteomes" id="UP001356427"/>
    </source>
</evidence>
<feature type="compositionally biased region" description="Low complexity" evidence="1">
    <location>
        <begin position="118"/>
        <end position="143"/>
    </location>
</feature>
<accession>A0AAN8L8X3</accession>
<feature type="region of interest" description="Disordered" evidence="1">
    <location>
        <begin position="83"/>
        <end position="147"/>
    </location>
</feature>
<reference evidence="2 3" key="1">
    <citation type="submission" date="2021-04" db="EMBL/GenBank/DDBJ databases">
        <authorList>
            <person name="De Guttry C."/>
            <person name="Zahm M."/>
            <person name="Klopp C."/>
            <person name="Cabau C."/>
            <person name="Louis A."/>
            <person name="Berthelot C."/>
            <person name="Parey E."/>
            <person name="Roest Crollius H."/>
            <person name="Montfort J."/>
            <person name="Robinson-Rechavi M."/>
            <person name="Bucao C."/>
            <person name="Bouchez O."/>
            <person name="Gislard M."/>
            <person name="Lluch J."/>
            <person name="Milhes M."/>
            <person name="Lampietro C."/>
            <person name="Lopez Roques C."/>
            <person name="Donnadieu C."/>
            <person name="Braasch I."/>
            <person name="Desvignes T."/>
            <person name="Postlethwait J."/>
            <person name="Bobe J."/>
            <person name="Wedekind C."/>
            <person name="Guiguen Y."/>
        </authorList>
    </citation>
    <scope>NUCLEOTIDE SEQUENCE [LARGE SCALE GENOMIC DNA]</scope>
    <source>
        <strain evidence="2">Cs_M1</strain>
        <tissue evidence="2">Blood</tissue>
    </source>
</reference>
<dbReference type="EMBL" id="JAGTTL010000027">
    <property type="protein sequence ID" value="KAK6301120.1"/>
    <property type="molecule type" value="Genomic_DNA"/>
</dbReference>
<evidence type="ECO:0000313" key="2">
    <source>
        <dbReference type="EMBL" id="KAK6301120.1"/>
    </source>
</evidence>
<feature type="compositionally biased region" description="Low complexity" evidence="1">
    <location>
        <begin position="207"/>
        <end position="221"/>
    </location>
</feature>
<feature type="compositionally biased region" description="Acidic residues" evidence="1">
    <location>
        <begin position="97"/>
        <end position="117"/>
    </location>
</feature>